<organism evidence="2 3">
    <name type="scientific">Massilia aerilata</name>
    <dbReference type="NCBI Taxonomy" id="453817"/>
    <lineage>
        <taxon>Bacteria</taxon>
        <taxon>Pseudomonadati</taxon>
        <taxon>Pseudomonadota</taxon>
        <taxon>Betaproteobacteria</taxon>
        <taxon>Burkholderiales</taxon>
        <taxon>Oxalobacteraceae</taxon>
        <taxon>Telluria group</taxon>
        <taxon>Massilia</taxon>
    </lineage>
</organism>
<gene>
    <name evidence="2" type="ORF">ACFPO9_26315</name>
</gene>
<sequence length="215" mass="22896">MADIDMIPRSYRDAQRVRRTLAAYGAALALLVAAGGAASLLLRWRVAVETPQLERMRSDSALAGTLRTRLIGAQQRKDALAGDVDALALLRGAGDTASLARVLDGTLNDKVWIDQLRFSRTREALREPLPSPLPPGTVRASQAQGQPQAWQLASHVELSGQALDHRAMTDFLGALAAHPALGQVRFLNSSEATSEEGGAVAFGAAATLVKRKETP</sequence>
<keyword evidence="1" id="KW-0812">Transmembrane</keyword>
<dbReference type="EMBL" id="JBHSMZ010000026">
    <property type="protein sequence ID" value="MFC5552046.1"/>
    <property type="molecule type" value="Genomic_DNA"/>
</dbReference>
<keyword evidence="1" id="KW-1133">Transmembrane helix</keyword>
<accession>A0ABW0S4W9</accession>
<proteinExistence type="predicted"/>
<evidence type="ECO:0008006" key="4">
    <source>
        <dbReference type="Google" id="ProtNLM"/>
    </source>
</evidence>
<dbReference type="Pfam" id="PF05137">
    <property type="entry name" value="PilN"/>
    <property type="match status" value="1"/>
</dbReference>
<dbReference type="InterPro" id="IPR007813">
    <property type="entry name" value="PilN"/>
</dbReference>
<protein>
    <recommendedName>
        <fullName evidence="4">Fimbrial assembly protein</fullName>
    </recommendedName>
</protein>
<dbReference type="Proteomes" id="UP001596086">
    <property type="component" value="Unassembled WGS sequence"/>
</dbReference>
<evidence type="ECO:0000313" key="3">
    <source>
        <dbReference type="Proteomes" id="UP001596086"/>
    </source>
</evidence>
<evidence type="ECO:0000256" key="1">
    <source>
        <dbReference type="SAM" id="Phobius"/>
    </source>
</evidence>
<name>A0ABW0S4W9_9BURK</name>
<reference evidence="3" key="1">
    <citation type="journal article" date="2019" name="Int. J. Syst. Evol. Microbiol.">
        <title>The Global Catalogue of Microorganisms (GCM) 10K type strain sequencing project: providing services to taxonomists for standard genome sequencing and annotation.</title>
        <authorList>
            <consortium name="The Broad Institute Genomics Platform"/>
            <consortium name="The Broad Institute Genome Sequencing Center for Infectious Disease"/>
            <person name="Wu L."/>
            <person name="Ma J."/>
        </authorList>
    </citation>
    <scope>NUCLEOTIDE SEQUENCE [LARGE SCALE GENOMIC DNA]</scope>
    <source>
        <strain evidence="3">CGMCC 4.5798</strain>
    </source>
</reference>
<comment type="caution">
    <text evidence="2">The sequence shown here is derived from an EMBL/GenBank/DDBJ whole genome shotgun (WGS) entry which is preliminary data.</text>
</comment>
<evidence type="ECO:0000313" key="2">
    <source>
        <dbReference type="EMBL" id="MFC5552046.1"/>
    </source>
</evidence>
<keyword evidence="1" id="KW-0472">Membrane</keyword>
<dbReference type="RefSeq" id="WP_379777123.1">
    <property type="nucleotide sequence ID" value="NZ_JBHSMZ010000026.1"/>
</dbReference>
<feature type="transmembrane region" description="Helical" evidence="1">
    <location>
        <begin position="21"/>
        <end position="42"/>
    </location>
</feature>
<keyword evidence="3" id="KW-1185">Reference proteome</keyword>